<organism evidence="2 3">
    <name type="scientific">Paracoccus denitrificans</name>
    <dbReference type="NCBI Taxonomy" id="266"/>
    <lineage>
        <taxon>Bacteria</taxon>
        <taxon>Pseudomonadati</taxon>
        <taxon>Pseudomonadota</taxon>
        <taxon>Alphaproteobacteria</taxon>
        <taxon>Rhodobacterales</taxon>
        <taxon>Paracoccaceae</taxon>
        <taxon>Paracoccus</taxon>
    </lineage>
</organism>
<protein>
    <submittedName>
        <fullName evidence="2">DUF4343 domain-containing protein</fullName>
    </submittedName>
</protein>
<comment type="caution">
    <text evidence="2">The sequence shown here is derived from an EMBL/GenBank/DDBJ whole genome shotgun (WGS) entry which is preliminary data.</text>
</comment>
<name>A0A533ICI7_PARDE</name>
<evidence type="ECO:0000313" key="3">
    <source>
        <dbReference type="Proteomes" id="UP000315344"/>
    </source>
</evidence>
<dbReference type="EMBL" id="VAFL01000001">
    <property type="protein sequence ID" value="TKW68585.1"/>
    <property type="molecule type" value="Genomic_DNA"/>
</dbReference>
<evidence type="ECO:0000313" key="2">
    <source>
        <dbReference type="EMBL" id="TKW68585.1"/>
    </source>
</evidence>
<dbReference type="InterPro" id="IPR025643">
    <property type="entry name" value="R2K_3"/>
</dbReference>
<proteinExistence type="predicted"/>
<accession>A0A533ICI7</accession>
<gene>
    <name evidence="2" type="ORF">DI616_00895</name>
</gene>
<evidence type="ECO:0000259" key="1">
    <source>
        <dbReference type="Pfam" id="PF14243"/>
    </source>
</evidence>
<dbReference type="AlphaFoldDB" id="A0A533ICI7"/>
<reference evidence="2 3" key="1">
    <citation type="journal article" date="2017" name="Nat. Commun.">
        <title>In situ click chemistry generation of cyclooxygenase-2 inhibitors.</title>
        <authorList>
            <person name="Bhardwaj A."/>
            <person name="Kaur J."/>
            <person name="Wuest M."/>
            <person name="Wuest F."/>
        </authorList>
    </citation>
    <scope>NUCLEOTIDE SEQUENCE [LARGE SCALE GENOMIC DNA]</scope>
    <source>
        <strain evidence="2">S2_012_000_R3_94</strain>
    </source>
</reference>
<dbReference type="Proteomes" id="UP000315344">
    <property type="component" value="Unassembled WGS sequence"/>
</dbReference>
<dbReference type="SUPFAM" id="SSF56059">
    <property type="entry name" value="Glutathione synthetase ATP-binding domain-like"/>
    <property type="match status" value="1"/>
</dbReference>
<sequence>MTTLIHWLIERGVVGEDKIAAMTAQLDREGVGYDIFRVIPFSHDIAVPVPQLSGEEVVVCYGSTSAQGACIARGWLPAVWTGPEIDETRVQSALGARYLNADAFARTLRELTPEMLPDPAFIKPDGDSKLFSGHVTSRADFAQWRDRMLNSDQVEARAAATAVLVAEPKEFGCEWRFFIVDGQIASACCYRQYGEVMPERWVPDAASEFAQECIAAYDPLPAYALDITQVADGSFRVLEINTMNNSGFYACEPDKIVAAINHMLRTKPEA</sequence>
<dbReference type="Pfam" id="PF14243">
    <property type="entry name" value="R2K_3"/>
    <property type="match status" value="1"/>
</dbReference>
<feature type="domain" description="ATP-grasp" evidence="1">
    <location>
        <begin position="96"/>
        <end position="260"/>
    </location>
</feature>